<dbReference type="PROSITE" id="PS50878">
    <property type="entry name" value="RT_POL"/>
    <property type="match status" value="1"/>
</dbReference>
<name>A0A7K5TZA5_CEPOR</name>
<feature type="non-terminal residue" evidence="2">
    <location>
        <position position="76"/>
    </location>
</feature>
<dbReference type="InterPro" id="IPR000477">
    <property type="entry name" value="RT_dom"/>
</dbReference>
<dbReference type="SUPFAM" id="SSF56672">
    <property type="entry name" value="DNA/RNA polymerases"/>
    <property type="match status" value="1"/>
</dbReference>
<gene>
    <name evidence="2" type="primary">Po23_1</name>
    <name evidence="2" type="ORF">CEPORN_R15782</name>
</gene>
<sequence>SKALNTVSHSILLKKLAAHGLDRGTLCWVKNWLEGWAQRVVVNGAASSWWPVTSGVPQGSMLSPILFKIFTDDLDE</sequence>
<dbReference type="Proteomes" id="UP000543364">
    <property type="component" value="Unassembled WGS sequence"/>
</dbReference>
<reference evidence="2 3" key="1">
    <citation type="submission" date="2019-09" db="EMBL/GenBank/DDBJ databases">
        <title>Bird 10,000 Genomes (B10K) Project - Family phase.</title>
        <authorList>
            <person name="Zhang G."/>
        </authorList>
    </citation>
    <scope>NUCLEOTIDE SEQUENCE [LARGE SCALE GENOMIC DNA]</scope>
    <source>
        <strain evidence="2">B10K-DU-001-01</strain>
        <tissue evidence="2">Muscle</tissue>
    </source>
</reference>
<proteinExistence type="predicted"/>
<dbReference type="InterPro" id="IPR043502">
    <property type="entry name" value="DNA/RNA_pol_sf"/>
</dbReference>
<accession>A0A7K5TZA5</accession>
<dbReference type="Pfam" id="PF00078">
    <property type="entry name" value="RVT_1"/>
    <property type="match status" value="1"/>
</dbReference>
<dbReference type="AlphaFoldDB" id="A0A7K5TZA5"/>
<keyword evidence="3" id="KW-1185">Reference proteome</keyword>
<evidence type="ECO:0000313" key="3">
    <source>
        <dbReference type="Proteomes" id="UP000543364"/>
    </source>
</evidence>
<organism evidence="2 3">
    <name type="scientific">Cephalopterus ornatus</name>
    <name type="common">Amazonian umbrellabird</name>
    <dbReference type="NCBI Taxonomy" id="114276"/>
    <lineage>
        <taxon>Eukaryota</taxon>
        <taxon>Metazoa</taxon>
        <taxon>Chordata</taxon>
        <taxon>Craniata</taxon>
        <taxon>Vertebrata</taxon>
        <taxon>Euteleostomi</taxon>
        <taxon>Archelosauria</taxon>
        <taxon>Archosauria</taxon>
        <taxon>Dinosauria</taxon>
        <taxon>Saurischia</taxon>
        <taxon>Theropoda</taxon>
        <taxon>Coelurosauria</taxon>
        <taxon>Aves</taxon>
        <taxon>Neognathae</taxon>
        <taxon>Neoaves</taxon>
        <taxon>Telluraves</taxon>
        <taxon>Australaves</taxon>
        <taxon>Passeriformes</taxon>
        <taxon>Cotingidae</taxon>
        <taxon>Cephalopterus</taxon>
    </lineage>
</organism>
<protein>
    <submittedName>
        <fullName evidence="2">PO23 protein</fullName>
    </submittedName>
</protein>
<evidence type="ECO:0000259" key="1">
    <source>
        <dbReference type="PROSITE" id="PS50878"/>
    </source>
</evidence>
<feature type="non-terminal residue" evidence="2">
    <location>
        <position position="1"/>
    </location>
</feature>
<dbReference type="PANTHER" id="PTHR33332">
    <property type="entry name" value="REVERSE TRANSCRIPTASE DOMAIN-CONTAINING PROTEIN"/>
    <property type="match status" value="1"/>
</dbReference>
<feature type="domain" description="Reverse transcriptase" evidence="1">
    <location>
        <begin position="1"/>
        <end position="76"/>
    </location>
</feature>
<dbReference type="EMBL" id="VZRE01005453">
    <property type="protein sequence ID" value="NWU09614.1"/>
    <property type="molecule type" value="Genomic_DNA"/>
</dbReference>
<evidence type="ECO:0000313" key="2">
    <source>
        <dbReference type="EMBL" id="NWU09614.1"/>
    </source>
</evidence>
<comment type="caution">
    <text evidence="2">The sequence shown here is derived from an EMBL/GenBank/DDBJ whole genome shotgun (WGS) entry which is preliminary data.</text>
</comment>